<protein>
    <submittedName>
        <fullName evidence="2">Uncharacterized protein</fullName>
    </submittedName>
</protein>
<keyword evidence="3" id="KW-1185">Reference proteome</keyword>
<comment type="caution">
    <text evidence="2">The sequence shown here is derived from an EMBL/GenBank/DDBJ whole genome shotgun (WGS) entry which is preliminary data.</text>
</comment>
<accession>A0AAV7UAU6</accession>
<evidence type="ECO:0000313" key="3">
    <source>
        <dbReference type="Proteomes" id="UP001066276"/>
    </source>
</evidence>
<dbReference type="Proteomes" id="UP001066276">
    <property type="component" value="Chromosome 3_1"/>
</dbReference>
<dbReference type="AlphaFoldDB" id="A0AAV7UAU6"/>
<evidence type="ECO:0000313" key="2">
    <source>
        <dbReference type="EMBL" id="KAJ1186035.1"/>
    </source>
</evidence>
<evidence type="ECO:0000256" key="1">
    <source>
        <dbReference type="SAM" id="MobiDB-lite"/>
    </source>
</evidence>
<sequence length="119" mass="12998">MEVHRPIGALHSGTRKCSRIRLAFCKGVQSSLYRHPDAKDVGRRRSPKRKETELICDPNANKGLHPDSPAAAGGEDASWPLYGDVLRLVGAPETRSSGQLDGELGVHTGEQMSREHDES</sequence>
<organism evidence="2 3">
    <name type="scientific">Pleurodeles waltl</name>
    <name type="common">Iberian ribbed newt</name>
    <dbReference type="NCBI Taxonomy" id="8319"/>
    <lineage>
        <taxon>Eukaryota</taxon>
        <taxon>Metazoa</taxon>
        <taxon>Chordata</taxon>
        <taxon>Craniata</taxon>
        <taxon>Vertebrata</taxon>
        <taxon>Euteleostomi</taxon>
        <taxon>Amphibia</taxon>
        <taxon>Batrachia</taxon>
        <taxon>Caudata</taxon>
        <taxon>Salamandroidea</taxon>
        <taxon>Salamandridae</taxon>
        <taxon>Pleurodelinae</taxon>
        <taxon>Pleurodeles</taxon>
    </lineage>
</organism>
<proteinExistence type="predicted"/>
<feature type="compositionally biased region" description="Basic and acidic residues" evidence="1">
    <location>
        <begin position="35"/>
        <end position="53"/>
    </location>
</feature>
<feature type="region of interest" description="Disordered" evidence="1">
    <location>
        <begin position="35"/>
        <end position="76"/>
    </location>
</feature>
<feature type="region of interest" description="Disordered" evidence="1">
    <location>
        <begin position="93"/>
        <end position="119"/>
    </location>
</feature>
<dbReference type="EMBL" id="JANPWB010000005">
    <property type="protein sequence ID" value="KAJ1186035.1"/>
    <property type="molecule type" value="Genomic_DNA"/>
</dbReference>
<reference evidence="2" key="1">
    <citation type="journal article" date="2022" name="bioRxiv">
        <title>Sequencing and chromosome-scale assembly of the giantPleurodeles waltlgenome.</title>
        <authorList>
            <person name="Brown T."/>
            <person name="Elewa A."/>
            <person name="Iarovenko S."/>
            <person name="Subramanian E."/>
            <person name="Araus A.J."/>
            <person name="Petzold A."/>
            <person name="Susuki M."/>
            <person name="Suzuki K.-i.T."/>
            <person name="Hayashi T."/>
            <person name="Toyoda A."/>
            <person name="Oliveira C."/>
            <person name="Osipova E."/>
            <person name="Leigh N.D."/>
            <person name="Simon A."/>
            <person name="Yun M.H."/>
        </authorList>
    </citation>
    <scope>NUCLEOTIDE SEQUENCE</scope>
    <source>
        <strain evidence="2">20211129_DDA</strain>
        <tissue evidence="2">Liver</tissue>
    </source>
</reference>
<gene>
    <name evidence="2" type="ORF">NDU88_002820</name>
</gene>
<name>A0AAV7UAU6_PLEWA</name>